<proteinExistence type="predicted"/>
<accession>A0AAD9UUW3</accession>
<reference evidence="1" key="2">
    <citation type="journal article" date="2023" name="Science">
        <title>Genomic signatures of disease resistance in endangered staghorn corals.</title>
        <authorList>
            <person name="Vollmer S.V."/>
            <person name="Selwyn J.D."/>
            <person name="Despard B.A."/>
            <person name="Roesel C.L."/>
        </authorList>
    </citation>
    <scope>NUCLEOTIDE SEQUENCE</scope>
    <source>
        <strain evidence="1">K2</strain>
    </source>
</reference>
<name>A0AAD9UUW3_ACRCE</name>
<reference evidence="1" key="1">
    <citation type="journal article" date="2023" name="G3 (Bethesda)">
        <title>Whole genome assembly and annotation of the endangered Caribbean coral Acropora cervicornis.</title>
        <authorList>
            <person name="Selwyn J.D."/>
            <person name="Vollmer S.V."/>
        </authorList>
    </citation>
    <scope>NUCLEOTIDE SEQUENCE</scope>
    <source>
        <strain evidence="1">K2</strain>
    </source>
</reference>
<dbReference type="AlphaFoldDB" id="A0AAD9UUW3"/>
<gene>
    <name evidence="1" type="ORF">P5673_028747</name>
</gene>
<evidence type="ECO:0000313" key="1">
    <source>
        <dbReference type="EMBL" id="KAK2550547.1"/>
    </source>
</evidence>
<sequence length="83" mass="9120">MKLLEKGVNLTLEQLQTIARAMEASTAKSECIGSSKTTPEARPAANSKLNCCKRRCYRCDHPGHLSSDERCPARGKNVQNAMI</sequence>
<protein>
    <submittedName>
        <fullName evidence="1">Uncharacterized protein</fullName>
    </submittedName>
</protein>
<keyword evidence="2" id="KW-1185">Reference proteome</keyword>
<comment type="caution">
    <text evidence="1">The sequence shown here is derived from an EMBL/GenBank/DDBJ whole genome shotgun (WGS) entry which is preliminary data.</text>
</comment>
<evidence type="ECO:0000313" key="2">
    <source>
        <dbReference type="Proteomes" id="UP001249851"/>
    </source>
</evidence>
<organism evidence="1 2">
    <name type="scientific">Acropora cervicornis</name>
    <name type="common">Staghorn coral</name>
    <dbReference type="NCBI Taxonomy" id="6130"/>
    <lineage>
        <taxon>Eukaryota</taxon>
        <taxon>Metazoa</taxon>
        <taxon>Cnidaria</taxon>
        <taxon>Anthozoa</taxon>
        <taxon>Hexacorallia</taxon>
        <taxon>Scleractinia</taxon>
        <taxon>Astrocoeniina</taxon>
        <taxon>Acroporidae</taxon>
        <taxon>Acropora</taxon>
    </lineage>
</organism>
<dbReference type="Proteomes" id="UP001249851">
    <property type="component" value="Unassembled WGS sequence"/>
</dbReference>
<dbReference type="EMBL" id="JARQWQ010000109">
    <property type="protein sequence ID" value="KAK2550547.1"/>
    <property type="molecule type" value="Genomic_DNA"/>
</dbReference>